<accession>A0A6A4KSD9</accession>
<evidence type="ECO:0000313" key="2">
    <source>
        <dbReference type="EMBL" id="KAE9450473.1"/>
    </source>
</evidence>
<proteinExistence type="predicted"/>
<gene>
    <name evidence="2" type="ORF">C3L33_17626</name>
</gene>
<name>A0A6A4KSD9_9ERIC</name>
<feature type="chain" id="PRO_5025390513" evidence="1">
    <location>
        <begin position="16"/>
        <end position="140"/>
    </location>
</feature>
<comment type="caution">
    <text evidence="2">The sequence shown here is derived from an EMBL/GenBank/DDBJ whole genome shotgun (WGS) entry which is preliminary data.</text>
</comment>
<keyword evidence="1" id="KW-0732">Signal</keyword>
<feature type="signal peptide" evidence="1">
    <location>
        <begin position="1"/>
        <end position="15"/>
    </location>
</feature>
<protein>
    <submittedName>
        <fullName evidence="2">Uncharacterized protein</fullName>
    </submittedName>
</protein>
<dbReference type="AlphaFoldDB" id="A0A6A4KSD9"/>
<sequence length="140" mass="15710">MLLNFLVIFSTGITSFSIQPLYSPGRYQIQSWHKGHHRDTMVAEQSTGKPEDRGHDFFLNYANRGKLRSLDLSATAFWRVLDPPLDACRYFLIESGFALLVAFFINVAVISVTATICSAEDLSEQCNDITLNSASFLLKV</sequence>
<dbReference type="EMBL" id="QEFC01002809">
    <property type="protein sequence ID" value="KAE9450473.1"/>
    <property type="molecule type" value="Genomic_DNA"/>
</dbReference>
<reference evidence="2 3" key="1">
    <citation type="journal article" date="2019" name="Genome Biol. Evol.">
        <title>The Rhododendron genome and chromosomal organization provide insight into shared whole-genome duplications across the heath family (Ericaceae).</title>
        <authorList>
            <person name="Soza V.L."/>
            <person name="Lindsley D."/>
            <person name="Waalkes A."/>
            <person name="Ramage E."/>
            <person name="Patwardhan R.P."/>
            <person name="Burton J.N."/>
            <person name="Adey A."/>
            <person name="Kumar A."/>
            <person name="Qiu R."/>
            <person name="Shendure J."/>
            <person name="Hall B."/>
        </authorList>
    </citation>
    <scope>NUCLEOTIDE SEQUENCE [LARGE SCALE GENOMIC DNA]</scope>
    <source>
        <strain evidence="2">RSF 1966-606</strain>
    </source>
</reference>
<evidence type="ECO:0000256" key="1">
    <source>
        <dbReference type="SAM" id="SignalP"/>
    </source>
</evidence>
<keyword evidence="3" id="KW-1185">Reference proteome</keyword>
<feature type="non-terminal residue" evidence="2">
    <location>
        <position position="1"/>
    </location>
</feature>
<dbReference type="Proteomes" id="UP000428333">
    <property type="component" value="Linkage Group LG10"/>
</dbReference>
<evidence type="ECO:0000313" key="3">
    <source>
        <dbReference type="Proteomes" id="UP000428333"/>
    </source>
</evidence>
<dbReference type="OrthoDB" id="1000207at2759"/>
<organism evidence="2 3">
    <name type="scientific">Rhododendron williamsianum</name>
    <dbReference type="NCBI Taxonomy" id="262921"/>
    <lineage>
        <taxon>Eukaryota</taxon>
        <taxon>Viridiplantae</taxon>
        <taxon>Streptophyta</taxon>
        <taxon>Embryophyta</taxon>
        <taxon>Tracheophyta</taxon>
        <taxon>Spermatophyta</taxon>
        <taxon>Magnoliopsida</taxon>
        <taxon>eudicotyledons</taxon>
        <taxon>Gunneridae</taxon>
        <taxon>Pentapetalae</taxon>
        <taxon>asterids</taxon>
        <taxon>Ericales</taxon>
        <taxon>Ericaceae</taxon>
        <taxon>Ericoideae</taxon>
        <taxon>Rhodoreae</taxon>
        <taxon>Rhododendron</taxon>
    </lineage>
</organism>